<comment type="caution">
    <text evidence="2">The sequence shown here is derived from an EMBL/GenBank/DDBJ whole genome shotgun (WGS) entry which is preliminary data.</text>
</comment>
<evidence type="ECO:0000313" key="3">
    <source>
        <dbReference type="Proteomes" id="UP000185944"/>
    </source>
</evidence>
<feature type="compositionally biased region" description="Low complexity" evidence="1">
    <location>
        <begin position="129"/>
        <end position="148"/>
    </location>
</feature>
<dbReference type="AlphaFoldDB" id="A0A177EI00"/>
<organism evidence="2 3">
    <name type="scientific">Nematocida displodere</name>
    <dbReference type="NCBI Taxonomy" id="1805483"/>
    <lineage>
        <taxon>Eukaryota</taxon>
        <taxon>Fungi</taxon>
        <taxon>Fungi incertae sedis</taxon>
        <taxon>Microsporidia</taxon>
        <taxon>Nematocida</taxon>
    </lineage>
</organism>
<sequence>MVILAICFICWIYRSPKQDDGGKELLNPASPNPLNMQTKLGSAPPSVPPSAPEVPEAPEAPEATEGTEDPSSAPEATEAIKATETPSSAPEATEATEAPKTKPVFKSKIPRMIPSDRSVQSTTPKKGDSSAATTTTPRSRIPTRAPNT</sequence>
<dbReference type="EMBL" id="LTDL01000014">
    <property type="protein sequence ID" value="OAG31603.1"/>
    <property type="molecule type" value="Genomic_DNA"/>
</dbReference>
<evidence type="ECO:0000313" key="2">
    <source>
        <dbReference type="EMBL" id="OAG31603.1"/>
    </source>
</evidence>
<feature type="region of interest" description="Disordered" evidence="1">
    <location>
        <begin position="17"/>
        <end position="148"/>
    </location>
</feature>
<name>A0A177EI00_9MICR</name>
<proteinExistence type="predicted"/>
<keyword evidence="3" id="KW-1185">Reference proteome</keyword>
<dbReference type="RefSeq" id="XP_067545204.1">
    <property type="nucleotide sequence ID" value="XM_067687496.1"/>
</dbReference>
<dbReference type="GeneID" id="93646428"/>
<feature type="compositionally biased region" description="Low complexity" evidence="1">
    <location>
        <begin position="82"/>
        <end position="102"/>
    </location>
</feature>
<dbReference type="VEuPathDB" id="MicrosporidiaDB:NEDG_00078"/>
<reference evidence="2 3" key="1">
    <citation type="submission" date="2016-02" db="EMBL/GenBank/DDBJ databases">
        <title>Discovery of a natural microsporidian pathogen with a broad tissue tropism in Caenorhabditis elegans.</title>
        <authorList>
            <person name="Luallen R.J."/>
            <person name="Reinke A.W."/>
            <person name="Tong L."/>
            <person name="Botts M.R."/>
            <person name="Felix M.-A."/>
            <person name="Troemel E.R."/>
        </authorList>
    </citation>
    <scope>NUCLEOTIDE SEQUENCE [LARGE SCALE GENOMIC DNA]</scope>
    <source>
        <strain evidence="2 3">JUm2807</strain>
    </source>
</reference>
<evidence type="ECO:0000256" key="1">
    <source>
        <dbReference type="SAM" id="MobiDB-lite"/>
    </source>
</evidence>
<gene>
    <name evidence="2" type="ORF">NEDG_00078</name>
</gene>
<protein>
    <submittedName>
        <fullName evidence="2">Uncharacterized protein</fullName>
    </submittedName>
</protein>
<dbReference type="Proteomes" id="UP000185944">
    <property type="component" value="Unassembled WGS sequence"/>
</dbReference>
<accession>A0A177EI00</accession>